<organism evidence="1 2">
    <name type="scientific">Tractidigestivibacter montrealensis</name>
    <dbReference type="NCBI Taxonomy" id="2972466"/>
    <lineage>
        <taxon>Bacteria</taxon>
        <taxon>Bacillati</taxon>
        <taxon>Actinomycetota</taxon>
        <taxon>Coriobacteriia</taxon>
        <taxon>Coriobacteriales</taxon>
        <taxon>Atopobiaceae</taxon>
        <taxon>Tractidigestivibacter</taxon>
    </lineage>
</organism>
<reference evidence="1 2" key="1">
    <citation type="submission" date="2022-08" db="EMBL/GenBank/DDBJ databases">
        <title>Tractidigestivibacter montrealensis type strain KD21.</title>
        <authorList>
            <person name="Diop K."/>
            <person name="Richard C."/>
            <person name="Routy B."/>
        </authorList>
    </citation>
    <scope>NUCLEOTIDE SEQUENCE [LARGE SCALE GENOMIC DNA]</scope>
    <source>
        <strain evidence="1 2">KD21</strain>
    </source>
</reference>
<dbReference type="SUPFAM" id="SSF50969">
    <property type="entry name" value="YVTN repeat-like/Quinoprotein amine dehydrogenase"/>
    <property type="match status" value="1"/>
</dbReference>
<dbReference type="Proteomes" id="UP001204320">
    <property type="component" value="Unassembled WGS sequence"/>
</dbReference>
<evidence type="ECO:0000313" key="2">
    <source>
        <dbReference type="Proteomes" id="UP001204320"/>
    </source>
</evidence>
<dbReference type="EMBL" id="JANSKA010000004">
    <property type="protein sequence ID" value="MCR9036620.1"/>
    <property type="molecule type" value="Genomic_DNA"/>
</dbReference>
<comment type="caution">
    <text evidence="1">The sequence shown here is derived from an EMBL/GenBank/DDBJ whole genome shotgun (WGS) entry which is preliminary data.</text>
</comment>
<sequence length="364" mass="40049">MKKRAALLVAFLACTATAFFIVWLARRNVSPAPTGQASFGVIETRQFQARSRIILYDSELDELGDLPLDYATLGCDWNLSPVYDGTLYVIPQGYTTKRDEKTVLGVDLDDLSVTRYGVDQINLYGVCADDDYIFTCSNLNNVSHICRIDRQTGDVTDIEETDTYIESLCLYGGKLYAFSTGSPLSPDAPDESTSWISIYGRDLNLMDTVTTTKLGSGRYRPVAAGDLLFFANWEDTSGQVPSTQLGIYHTDTGMLESKEFDTAVLDALPWNGYVLLLFGDIHSESPTTAALYDPATWEPLSEEHNLTCTAMQSCISGDTLYVVGADRELLSFDLTDNLSPLGRSTVSHIDGDFSYISGMFAVPD</sequence>
<accession>A0ABT1Z8T0</accession>
<protein>
    <recommendedName>
        <fullName evidence="3">DUF5050 domain-containing protein</fullName>
    </recommendedName>
</protein>
<gene>
    <name evidence="1" type="ORF">NVS32_06610</name>
</gene>
<dbReference type="InterPro" id="IPR011044">
    <property type="entry name" value="Quino_amine_DH_bsu"/>
</dbReference>
<dbReference type="RefSeq" id="WP_258499111.1">
    <property type="nucleotide sequence ID" value="NZ_JANSKA010000004.1"/>
</dbReference>
<name>A0ABT1Z8T0_9ACTN</name>
<keyword evidence="2" id="KW-1185">Reference proteome</keyword>
<evidence type="ECO:0008006" key="3">
    <source>
        <dbReference type="Google" id="ProtNLM"/>
    </source>
</evidence>
<evidence type="ECO:0000313" key="1">
    <source>
        <dbReference type="EMBL" id="MCR9036620.1"/>
    </source>
</evidence>
<proteinExistence type="predicted"/>